<evidence type="ECO:0000313" key="3">
    <source>
        <dbReference type="EMBL" id="MBB4228867.1"/>
    </source>
</evidence>
<keyword evidence="2" id="KW-0732">Signal</keyword>
<dbReference type="Proteomes" id="UP000551353">
    <property type="component" value="Unassembled WGS sequence"/>
</dbReference>
<name>A0ABR6ILW1_9HYPH</name>
<organism evidence="3 4">
    <name type="scientific">Rhizobium mongolense</name>
    <dbReference type="NCBI Taxonomy" id="57676"/>
    <lineage>
        <taxon>Bacteria</taxon>
        <taxon>Pseudomonadati</taxon>
        <taxon>Pseudomonadota</taxon>
        <taxon>Alphaproteobacteria</taxon>
        <taxon>Hyphomicrobiales</taxon>
        <taxon>Rhizobiaceae</taxon>
        <taxon>Rhizobium/Agrobacterium group</taxon>
        <taxon>Rhizobium</taxon>
    </lineage>
</organism>
<feature type="chain" id="PRO_5045679419" evidence="2">
    <location>
        <begin position="22"/>
        <end position="63"/>
    </location>
</feature>
<protein>
    <submittedName>
        <fullName evidence="3">DhnA family fructose-bisphosphate aldolase class Ia</fullName>
    </submittedName>
</protein>
<gene>
    <name evidence="3" type="ORF">GGD56_002709</name>
</gene>
<feature type="signal peptide" evidence="2">
    <location>
        <begin position="1"/>
        <end position="21"/>
    </location>
</feature>
<keyword evidence="4" id="KW-1185">Reference proteome</keyword>
<evidence type="ECO:0000256" key="2">
    <source>
        <dbReference type="SAM" id="SignalP"/>
    </source>
</evidence>
<comment type="caution">
    <text evidence="3">The sequence shown here is derived from an EMBL/GenBank/DDBJ whole genome shotgun (WGS) entry which is preliminary data.</text>
</comment>
<evidence type="ECO:0000256" key="1">
    <source>
        <dbReference type="SAM" id="MobiDB-lite"/>
    </source>
</evidence>
<reference evidence="3 4" key="1">
    <citation type="submission" date="2020-08" db="EMBL/GenBank/DDBJ databases">
        <title>Genomic Encyclopedia of Type Strains, Phase IV (KMG-V): Genome sequencing to study the core and pangenomes of soil and plant-associated prokaryotes.</title>
        <authorList>
            <person name="Whitman W."/>
        </authorList>
    </citation>
    <scope>NUCLEOTIDE SEQUENCE [LARGE SCALE GENOMIC DNA]</scope>
    <source>
        <strain evidence="3 4">SEMIA 4087</strain>
    </source>
</reference>
<evidence type="ECO:0000313" key="4">
    <source>
        <dbReference type="Proteomes" id="UP000551353"/>
    </source>
</evidence>
<feature type="region of interest" description="Disordered" evidence="1">
    <location>
        <begin position="22"/>
        <end position="41"/>
    </location>
</feature>
<accession>A0ABR6ILW1</accession>
<sequence>MSMSKSLATVVAMAMIPVVSAGESRPPTKRKTRKSCSAPLTLGPMGLAVPTTFWPRIPPAAAQ</sequence>
<dbReference type="EMBL" id="JACIFX010000003">
    <property type="protein sequence ID" value="MBB4228867.1"/>
    <property type="molecule type" value="Genomic_DNA"/>
</dbReference>
<proteinExistence type="predicted"/>